<reference evidence="1 2" key="1">
    <citation type="submission" date="2024-10" db="EMBL/GenBank/DDBJ databases">
        <title>The Natural Products Discovery Center: Release of the First 8490 Sequenced Strains for Exploring Actinobacteria Biosynthetic Diversity.</title>
        <authorList>
            <person name="Kalkreuter E."/>
            <person name="Kautsar S.A."/>
            <person name="Yang D."/>
            <person name="Bader C.D."/>
            <person name="Teijaro C.N."/>
            <person name="Fluegel L."/>
            <person name="Davis C.M."/>
            <person name="Simpson J.R."/>
            <person name="Lauterbach L."/>
            <person name="Steele A.D."/>
            <person name="Gui C."/>
            <person name="Meng S."/>
            <person name="Li G."/>
            <person name="Viehrig K."/>
            <person name="Ye F."/>
            <person name="Su P."/>
            <person name="Kiefer A.F."/>
            <person name="Nichols A."/>
            <person name="Cepeda A.J."/>
            <person name="Yan W."/>
            <person name="Fan B."/>
            <person name="Jiang Y."/>
            <person name="Adhikari A."/>
            <person name="Zheng C.-J."/>
            <person name="Schuster L."/>
            <person name="Cowan T.M."/>
            <person name="Smanski M.J."/>
            <person name="Chevrette M.G."/>
            <person name="De Carvalho L.P.S."/>
            <person name="Shen B."/>
        </authorList>
    </citation>
    <scope>NUCLEOTIDE SEQUENCE [LARGE SCALE GENOMIC DNA]</scope>
    <source>
        <strain evidence="1 2">NPDC050545</strain>
    </source>
</reference>
<proteinExistence type="predicted"/>
<evidence type="ECO:0000313" key="1">
    <source>
        <dbReference type="EMBL" id="MFI6504214.1"/>
    </source>
</evidence>
<evidence type="ECO:0000313" key="2">
    <source>
        <dbReference type="Proteomes" id="UP001612741"/>
    </source>
</evidence>
<accession>A0ABW7ZBQ0</accession>
<dbReference type="RefSeq" id="WP_397089970.1">
    <property type="nucleotide sequence ID" value="NZ_JBITGY010000014.1"/>
</dbReference>
<keyword evidence="2" id="KW-1185">Reference proteome</keyword>
<gene>
    <name evidence="1" type="ORF">ACIBG2_43010</name>
</gene>
<protein>
    <submittedName>
        <fullName evidence="1">Uncharacterized protein</fullName>
    </submittedName>
</protein>
<name>A0ABW7ZBQ0_9ACTN</name>
<sequence length="76" mass="8100">MLTPSASWANVRSSVTSVDPAAQEFQVLGQDAFNAPPQVRLTGPLGYELLWYGVANLTHAHPGRTAKAGIRPVSAR</sequence>
<organism evidence="1 2">
    <name type="scientific">Nonomuraea typhae</name>
    <dbReference type="NCBI Taxonomy" id="2603600"/>
    <lineage>
        <taxon>Bacteria</taxon>
        <taxon>Bacillati</taxon>
        <taxon>Actinomycetota</taxon>
        <taxon>Actinomycetes</taxon>
        <taxon>Streptosporangiales</taxon>
        <taxon>Streptosporangiaceae</taxon>
        <taxon>Nonomuraea</taxon>
    </lineage>
</organism>
<dbReference type="EMBL" id="JBITGY010000014">
    <property type="protein sequence ID" value="MFI6504214.1"/>
    <property type="molecule type" value="Genomic_DNA"/>
</dbReference>
<comment type="caution">
    <text evidence="1">The sequence shown here is derived from an EMBL/GenBank/DDBJ whole genome shotgun (WGS) entry which is preliminary data.</text>
</comment>
<dbReference type="Proteomes" id="UP001612741">
    <property type="component" value="Unassembled WGS sequence"/>
</dbReference>